<sequence>MLIHYKFNPLYFLFQSQNMPSEHSGGRQNGTAR</sequence>
<evidence type="ECO:0000313" key="1">
    <source>
        <dbReference type="EMBL" id="CBA06748.1"/>
    </source>
</evidence>
<proteinExistence type="predicted"/>
<accession>C6SD66</accession>
<name>C6SD66_NEIME</name>
<dbReference type="AlphaFoldDB" id="C6SD66"/>
<reference evidence="1" key="1">
    <citation type="journal article" date="2008" name="Proc. Natl. Acad. Sci. U.S.A.">
        <title>Whole-genome comparison of disease and carriage strains provides insights into virulence evolution in Neisseria meningitidis.</title>
        <authorList>
            <person name="Schoen C."/>
            <person name="Blom J."/>
            <person name="Claus H."/>
            <person name="Schramm-Glueck A."/>
            <person name="Brandt P."/>
            <person name="Mueller T."/>
            <person name="Goesmann A."/>
            <person name="Joseph B."/>
            <person name="Konietzny S."/>
            <person name="Kurzai O."/>
            <person name="Schmitt C."/>
            <person name="Friedrich T."/>
            <person name="Linke B."/>
            <person name="Vogel U."/>
            <person name="Frosch M."/>
        </authorList>
    </citation>
    <scope>NUCLEOTIDE SEQUENCE</scope>
    <source>
        <strain evidence="1">Alpha153</strain>
    </source>
</reference>
<protein>
    <submittedName>
        <fullName evidence="1">Uncharacterized protein</fullName>
    </submittedName>
</protein>
<organism evidence="1">
    <name type="scientific">Neisseria meningitidis alpha153</name>
    <dbReference type="NCBI Taxonomy" id="663926"/>
    <lineage>
        <taxon>Bacteria</taxon>
        <taxon>Pseudomonadati</taxon>
        <taxon>Pseudomonadota</taxon>
        <taxon>Betaproteobacteria</taxon>
        <taxon>Neisseriales</taxon>
        <taxon>Neisseriaceae</taxon>
        <taxon>Neisseria</taxon>
    </lineage>
</organism>
<dbReference type="EMBL" id="AM889137">
    <property type="protein sequence ID" value="CBA06748.1"/>
    <property type="molecule type" value="Genomic_DNA"/>
</dbReference>
<gene>
    <name evidence="1" type="ORF">NME_1234</name>
</gene>